<gene>
    <name evidence="3" type="ORF">C482_03734</name>
</gene>
<feature type="transmembrane region" description="Helical" evidence="2">
    <location>
        <begin position="12"/>
        <end position="34"/>
    </location>
</feature>
<comment type="caution">
    <text evidence="3">The sequence shown here is derived from an EMBL/GenBank/DDBJ whole genome shotgun (WGS) entry which is preliminary data.</text>
</comment>
<evidence type="ECO:0000256" key="1">
    <source>
        <dbReference type="SAM" id="MobiDB-lite"/>
    </source>
</evidence>
<accession>M0AYE6</accession>
<keyword evidence="2" id="KW-1133">Transmembrane helix</keyword>
<dbReference type="EMBL" id="AOIN01000031">
    <property type="protein sequence ID" value="ELZ03505.1"/>
    <property type="molecule type" value="Genomic_DNA"/>
</dbReference>
<reference evidence="3 4" key="1">
    <citation type="journal article" date="2014" name="PLoS Genet.">
        <title>Phylogenetically driven sequencing of extremely halophilic archaea reveals strategies for static and dynamic osmo-response.</title>
        <authorList>
            <person name="Becker E.A."/>
            <person name="Seitzer P.M."/>
            <person name="Tritt A."/>
            <person name="Larsen D."/>
            <person name="Krusor M."/>
            <person name="Yao A.I."/>
            <person name="Wu D."/>
            <person name="Madern D."/>
            <person name="Eisen J.A."/>
            <person name="Darling A.E."/>
            <person name="Facciotti M.T."/>
        </authorList>
    </citation>
    <scope>NUCLEOTIDE SEQUENCE [LARGE SCALE GENOMIC DNA]</scope>
    <source>
        <strain evidence="3 4">JCM 10990</strain>
    </source>
</reference>
<protein>
    <submittedName>
        <fullName evidence="3">Uncharacterized protein</fullName>
    </submittedName>
</protein>
<evidence type="ECO:0000313" key="3">
    <source>
        <dbReference type="EMBL" id="ELZ03505.1"/>
    </source>
</evidence>
<keyword evidence="4" id="KW-1185">Reference proteome</keyword>
<organism evidence="3 4">
    <name type="scientific">Natrialba chahannaoensis JCM 10990</name>
    <dbReference type="NCBI Taxonomy" id="1227492"/>
    <lineage>
        <taxon>Archaea</taxon>
        <taxon>Methanobacteriati</taxon>
        <taxon>Methanobacteriota</taxon>
        <taxon>Stenosarchaea group</taxon>
        <taxon>Halobacteria</taxon>
        <taxon>Halobacteriales</taxon>
        <taxon>Natrialbaceae</taxon>
        <taxon>Natrialba</taxon>
    </lineage>
</organism>
<keyword evidence="2" id="KW-0812">Transmembrane</keyword>
<dbReference type="PATRIC" id="fig|1227492.4.peg.721"/>
<feature type="region of interest" description="Disordered" evidence="1">
    <location>
        <begin position="154"/>
        <end position="197"/>
    </location>
</feature>
<evidence type="ECO:0000313" key="4">
    <source>
        <dbReference type="Proteomes" id="UP000011693"/>
    </source>
</evidence>
<feature type="compositionally biased region" description="Acidic residues" evidence="1">
    <location>
        <begin position="186"/>
        <end position="197"/>
    </location>
</feature>
<dbReference type="RefSeq" id="WP_006166131.1">
    <property type="nucleotide sequence ID" value="NZ_AOIN01000031.1"/>
</dbReference>
<keyword evidence="2" id="KW-0472">Membrane</keyword>
<dbReference type="AlphaFoldDB" id="M0AYE6"/>
<dbReference type="Proteomes" id="UP000011693">
    <property type="component" value="Unassembled WGS sequence"/>
</dbReference>
<proteinExistence type="predicted"/>
<sequence length="197" mass="22714">MDNSEEDQMKQLLMIIGVVMVAVIIINIISYVWMPFLPWHEERDAGQEVIEQTYNAEHAVSEYEWFRQQYHDIESQRAHVENAYGELDRFYDIHGENPNEWSRTAEEDHSRIQQRITGNQNQLDTLVEDYNARSSMDNRELFKCHLPYQVDERFAIRGPPGSGDADQPMDTDPDGNAVSGSPPPAEECDGLPDTIEN</sequence>
<name>M0AYE6_9EURY</name>
<evidence type="ECO:0000256" key="2">
    <source>
        <dbReference type="SAM" id="Phobius"/>
    </source>
</evidence>